<evidence type="ECO:0000256" key="3">
    <source>
        <dbReference type="PROSITE-ProRule" id="PRU00192"/>
    </source>
</evidence>
<feature type="compositionally biased region" description="Basic and acidic residues" evidence="4">
    <location>
        <begin position="229"/>
        <end position="249"/>
    </location>
</feature>
<dbReference type="AlphaFoldDB" id="A0AAY5EZ89"/>
<dbReference type="Gene3D" id="2.30.30.40">
    <property type="entry name" value="SH3 Domains"/>
    <property type="match status" value="1"/>
</dbReference>
<evidence type="ECO:0000256" key="1">
    <source>
        <dbReference type="ARBA" id="ARBA00022443"/>
    </source>
</evidence>
<dbReference type="Proteomes" id="UP000314983">
    <property type="component" value="Chromosome 14"/>
</dbReference>
<dbReference type="InterPro" id="IPR050729">
    <property type="entry name" value="Rho-GAP"/>
</dbReference>
<evidence type="ECO:0000259" key="5">
    <source>
        <dbReference type="PROSITE" id="PS50002"/>
    </source>
</evidence>
<dbReference type="GO" id="GO:0005096">
    <property type="term" value="F:GTPase activator activity"/>
    <property type="evidence" value="ECO:0007669"/>
    <property type="project" value="UniProtKB-KW"/>
</dbReference>
<dbReference type="Ensembl" id="ENSEEET00000060764.1">
    <property type="protein sequence ID" value="ENSEEEP00000062131.1"/>
    <property type="gene ID" value="ENSEEEG00000027015.1"/>
</dbReference>
<dbReference type="PANTHER" id="PTHR23176:SF129">
    <property type="entry name" value="RHO GTPASE ACTIVATING PROTEIN AT 16F, ISOFORM E-RELATED"/>
    <property type="match status" value="1"/>
</dbReference>
<dbReference type="GO" id="GO:0005737">
    <property type="term" value="C:cytoplasm"/>
    <property type="evidence" value="ECO:0007669"/>
    <property type="project" value="TreeGrafter"/>
</dbReference>
<organism evidence="6 7">
    <name type="scientific">Electrophorus electricus</name>
    <name type="common">Electric eel</name>
    <name type="synonym">Gymnotus electricus</name>
    <dbReference type="NCBI Taxonomy" id="8005"/>
    <lineage>
        <taxon>Eukaryota</taxon>
        <taxon>Metazoa</taxon>
        <taxon>Chordata</taxon>
        <taxon>Craniata</taxon>
        <taxon>Vertebrata</taxon>
        <taxon>Euteleostomi</taxon>
        <taxon>Actinopterygii</taxon>
        <taxon>Neopterygii</taxon>
        <taxon>Teleostei</taxon>
        <taxon>Ostariophysi</taxon>
        <taxon>Gymnotiformes</taxon>
        <taxon>Gymnotoidei</taxon>
        <taxon>Gymnotidae</taxon>
        <taxon>Electrophorus</taxon>
    </lineage>
</organism>
<keyword evidence="7" id="KW-1185">Reference proteome</keyword>
<dbReference type="GeneTree" id="ENSGT00950000182860"/>
<reference evidence="6" key="3">
    <citation type="submission" date="2025-09" db="UniProtKB">
        <authorList>
            <consortium name="Ensembl"/>
        </authorList>
    </citation>
    <scope>IDENTIFICATION</scope>
</reference>
<sequence>MMVLVKFQYEYTTQDGKQVSIKPNERYVLVAKTNDHWWHVRQEKEAEPFFIPAEYVMELPLDSDCMPFTPIGLLTPPSEWGGKNLPEPVPLDAQEALGMTHSILCSVKKDTEKDGHRMSTFVSPEGLYTCGLLEPELVKASAEPRDSCEDVAQVDAGGSPLPPPIEEDRPFTISPPDTFATGSPSTTEPASAHSVNSLTKSPSLDLNSDIQMLIRPGWDLKMWNLKEDSVSESTDTVKESGVEGSKDSEAEATPASPVPLSATPAMPASEQEQSHGAAPVVPATLSERYTITVYHNDYLQMPK</sequence>
<feature type="region of interest" description="Disordered" evidence="4">
    <location>
        <begin position="141"/>
        <end position="203"/>
    </location>
</feature>
<feature type="region of interest" description="Disordered" evidence="4">
    <location>
        <begin position="229"/>
        <end position="279"/>
    </location>
</feature>
<dbReference type="PROSITE" id="PS50002">
    <property type="entry name" value="SH3"/>
    <property type="match status" value="1"/>
</dbReference>
<accession>A0AAY5EZ89</accession>
<evidence type="ECO:0000256" key="4">
    <source>
        <dbReference type="SAM" id="MobiDB-lite"/>
    </source>
</evidence>
<dbReference type="SUPFAM" id="SSF50044">
    <property type="entry name" value="SH3-domain"/>
    <property type="match status" value="1"/>
</dbReference>
<protein>
    <recommendedName>
        <fullName evidence="5">SH3 domain-containing protein</fullName>
    </recommendedName>
</protein>
<feature type="compositionally biased region" description="Polar residues" evidence="4">
    <location>
        <begin position="180"/>
        <end position="203"/>
    </location>
</feature>
<evidence type="ECO:0000313" key="6">
    <source>
        <dbReference type="Ensembl" id="ENSEEEP00000062131.1"/>
    </source>
</evidence>
<dbReference type="InterPro" id="IPR001452">
    <property type="entry name" value="SH3_domain"/>
</dbReference>
<proteinExistence type="predicted"/>
<name>A0AAY5EZ89_ELEEL</name>
<dbReference type="InterPro" id="IPR036028">
    <property type="entry name" value="SH3-like_dom_sf"/>
</dbReference>
<reference evidence="6 7" key="1">
    <citation type="submission" date="2020-05" db="EMBL/GenBank/DDBJ databases">
        <title>Electrophorus electricus (electric eel) genome, fEleEle1, primary haplotype.</title>
        <authorList>
            <person name="Myers G."/>
            <person name="Meyer A."/>
            <person name="Fedrigo O."/>
            <person name="Formenti G."/>
            <person name="Rhie A."/>
            <person name="Tracey A."/>
            <person name="Sims Y."/>
            <person name="Jarvis E.D."/>
        </authorList>
    </citation>
    <scope>NUCLEOTIDE SEQUENCE [LARGE SCALE GENOMIC DNA]</scope>
</reference>
<dbReference type="PANTHER" id="PTHR23176">
    <property type="entry name" value="RHO/RAC/CDC GTPASE-ACTIVATING PROTEIN"/>
    <property type="match status" value="1"/>
</dbReference>
<keyword evidence="1 3" id="KW-0728">SH3 domain</keyword>
<evidence type="ECO:0000256" key="2">
    <source>
        <dbReference type="ARBA" id="ARBA00022468"/>
    </source>
</evidence>
<dbReference type="Pfam" id="PF00018">
    <property type="entry name" value="SH3_1"/>
    <property type="match status" value="1"/>
</dbReference>
<evidence type="ECO:0000313" key="7">
    <source>
        <dbReference type="Proteomes" id="UP000314983"/>
    </source>
</evidence>
<reference evidence="6" key="2">
    <citation type="submission" date="2025-08" db="UniProtKB">
        <authorList>
            <consortium name="Ensembl"/>
        </authorList>
    </citation>
    <scope>IDENTIFICATION</scope>
</reference>
<keyword evidence="2" id="KW-0343">GTPase activation</keyword>
<feature type="domain" description="SH3" evidence="5">
    <location>
        <begin position="1"/>
        <end position="61"/>
    </location>
</feature>